<dbReference type="Gene3D" id="1.20.1280.50">
    <property type="match status" value="1"/>
</dbReference>
<dbReference type="InterPro" id="IPR036047">
    <property type="entry name" value="F-box-like_dom_sf"/>
</dbReference>
<dbReference type="Pfam" id="PF12937">
    <property type="entry name" value="F-box-like"/>
    <property type="match status" value="1"/>
</dbReference>
<dbReference type="AlphaFoldDB" id="A0A4Y9Z4Z7"/>
<feature type="region of interest" description="Disordered" evidence="1">
    <location>
        <begin position="462"/>
        <end position="536"/>
    </location>
</feature>
<dbReference type="EMBL" id="SEOQ01000124">
    <property type="protein sequence ID" value="TFY69936.1"/>
    <property type="molecule type" value="Genomic_DNA"/>
</dbReference>
<reference evidence="3 4" key="1">
    <citation type="submission" date="2019-02" db="EMBL/GenBank/DDBJ databases">
        <title>Genome sequencing of the rare red list fungi Dentipellis fragilis.</title>
        <authorList>
            <person name="Buettner E."/>
            <person name="Kellner H."/>
        </authorList>
    </citation>
    <scope>NUCLEOTIDE SEQUENCE [LARGE SCALE GENOMIC DNA]</scope>
    <source>
        <strain evidence="3 4">DSM 105465</strain>
    </source>
</reference>
<evidence type="ECO:0000256" key="1">
    <source>
        <dbReference type="SAM" id="MobiDB-lite"/>
    </source>
</evidence>
<evidence type="ECO:0000259" key="2">
    <source>
        <dbReference type="Pfam" id="PF12937"/>
    </source>
</evidence>
<evidence type="ECO:0000313" key="3">
    <source>
        <dbReference type="EMBL" id="TFY69936.1"/>
    </source>
</evidence>
<feature type="compositionally biased region" description="Pro residues" evidence="1">
    <location>
        <begin position="18"/>
        <end position="27"/>
    </location>
</feature>
<dbReference type="SUPFAM" id="SSF81383">
    <property type="entry name" value="F-box domain"/>
    <property type="match status" value="1"/>
</dbReference>
<dbReference type="OrthoDB" id="2884925at2759"/>
<evidence type="ECO:0000313" key="4">
    <source>
        <dbReference type="Proteomes" id="UP000298327"/>
    </source>
</evidence>
<protein>
    <recommendedName>
        <fullName evidence="2">F-box domain-containing protein</fullName>
    </recommendedName>
</protein>
<comment type="caution">
    <text evidence="3">The sequence shown here is derived from an EMBL/GenBank/DDBJ whole genome shotgun (WGS) entry which is preliminary data.</text>
</comment>
<gene>
    <name evidence="3" type="ORF">EVG20_g2945</name>
</gene>
<dbReference type="InterPro" id="IPR001810">
    <property type="entry name" value="F-box_dom"/>
</dbReference>
<proteinExistence type="predicted"/>
<feature type="compositionally biased region" description="Low complexity" evidence="1">
    <location>
        <begin position="515"/>
        <end position="526"/>
    </location>
</feature>
<accession>A0A4Y9Z4Z7</accession>
<keyword evidence="4" id="KW-1185">Reference proteome</keyword>
<sequence length="613" mass="68265">MLVSASSSLSPKCDTPKLKPPPPPPSPISRLPPELLCQIFAFSTARDTSQHGLATRSPPKWIAITYVCGQWREIALNDRSLWQDVTIDLSLRWAGHFINRSDPMPVDVEYEIKPLRPGRYTDGVMTQEEAQKSFLDWLLGRMNRIRKLYLRGYVAPISRHFPKLLYTASADILEDLSVEVLESWYPLTINGHVALTLVVLRMDLIFLGRAPKLHTLRVAGAFTMQRQLPKLHELRHLTHVDAALTFMDFFLKALQSMPALETLDIQHLADTHRSEPPEYTADLPHLTSVRITSTHHLHICHLAHHLRIPATACVHVRFIPKTAPKPEHWTQLSEALLQFHPRLSRSKVSRVDIQTDQAKSHIACWCDPLPVPILEAPPHTAAHFSFQLDFSGRLFLPTPYFFTAGFCTMIKGLGPASTPSLFVSDRYPSPLWQLDWARVFRVMTGVQELRVSHCIHAPLNAASSSRAIPPPAQGRATTPPAGGQTAPPPADGQSTTPPPDAQSATPPPDAPSVDPPTDVTPPASGQKKTKKQKKPTLPLPNLKKLVIADAVLSEDIDGDFWPLEQYLKYRKGRGATLEELIVRDCAGNFNAGQLTSFTTECMQQIGRKSNVTC</sequence>
<feature type="compositionally biased region" description="Polar residues" evidence="1">
    <location>
        <begin position="1"/>
        <end position="10"/>
    </location>
</feature>
<dbReference type="SUPFAM" id="SSF52047">
    <property type="entry name" value="RNI-like"/>
    <property type="match status" value="1"/>
</dbReference>
<name>A0A4Y9Z4Z7_9AGAM</name>
<feature type="domain" description="F-box" evidence="2">
    <location>
        <begin position="28"/>
        <end position="87"/>
    </location>
</feature>
<organism evidence="3 4">
    <name type="scientific">Dentipellis fragilis</name>
    <dbReference type="NCBI Taxonomy" id="205917"/>
    <lineage>
        <taxon>Eukaryota</taxon>
        <taxon>Fungi</taxon>
        <taxon>Dikarya</taxon>
        <taxon>Basidiomycota</taxon>
        <taxon>Agaricomycotina</taxon>
        <taxon>Agaricomycetes</taxon>
        <taxon>Russulales</taxon>
        <taxon>Hericiaceae</taxon>
        <taxon>Dentipellis</taxon>
    </lineage>
</organism>
<dbReference type="Proteomes" id="UP000298327">
    <property type="component" value="Unassembled WGS sequence"/>
</dbReference>
<feature type="region of interest" description="Disordered" evidence="1">
    <location>
        <begin position="1"/>
        <end position="27"/>
    </location>
</feature>
<dbReference type="STRING" id="205917.A0A4Y9Z4Z7"/>
<feature type="compositionally biased region" description="Pro residues" evidence="1">
    <location>
        <begin position="486"/>
        <end position="514"/>
    </location>
</feature>
<feature type="compositionally biased region" description="Low complexity" evidence="1">
    <location>
        <begin position="476"/>
        <end position="485"/>
    </location>
</feature>